<dbReference type="AlphaFoldDB" id="A0A1G2HP06"/>
<feature type="transmembrane region" description="Helical" evidence="1">
    <location>
        <begin position="62"/>
        <end position="83"/>
    </location>
</feature>
<evidence type="ECO:0000256" key="1">
    <source>
        <dbReference type="SAM" id="Phobius"/>
    </source>
</evidence>
<reference evidence="2 3" key="1">
    <citation type="journal article" date="2016" name="Nat. Commun.">
        <title>Thousands of microbial genomes shed light on interconnected biogeochemical processes in an aquifer system.</title>
        <authorList>
            <person name="Anantharaman K."/>
            <person name="Brown C.T."/>
            <person name="Hug L.A."/>
            <person name="Sharon I."/>
            <person name="Castelle C.J."/>
            <person name="Probst A.J."/>
            <person name="Thomas B.C."/>
            <person name="Singh A."/>
            <person name="Wilkins M.J."/>
            <person name="Karaoz U."/>
            <person name="Brodie E.L."/>
            <person name="Williams K.H."/>
            <person name="Hubbard S.S."/>
            <person name="Banfield J.F."/>
        </authorList>
    </citation>
    <scope>NUCLEOTIDE SEQUENCE [LARGE SCALE GENOMIC DNA]</scope>
</reference>
<evidence type="ECO:0000313" key="3">
    <source>
        <dbReference type="Proteomes" id="UP000176855"/>
    </source>
</evidence>
<organism evidence="2 3">
    <name type="scientific">Candidatus Staskawiczbacteria bacterium RIFCSPHIGHO2_01_FULL_39_25</name>
    <dbReference type="NCBI Taxonomy" id="1802202"/>
    <lineage>
        <taxon>Bacteria</taxon>
        <taxon>Candidatus Staskawicziibacteriota</taxon>
    </lineage>
</organism>
<keyword evidence="1" id="KW-0812">Transmembrane</keyword>
<gene>
    <name evidence="2" type="ORF">A2730_03475</name>
</gene>
<comment type="caution">
    <text evidence="2">The sequence shown here is derived from an EMBL/GenBank/DDBJ whole genome shotgun (WGS) entry which is preliminary data.</text>
</comment>
<protein>
    <submittedName>
        <fullName evidence="2">Uncharacterized protein</fullName>
    </submittedName>
</protein>
<proteinExistence type="predicted"/>
<dbReference type="InterPro" id="IPR043713">
    <property type="entry name" value="DUF5654"/>
</dbReference>
<keyword evidence="1" id="KW-0472">Membrane</keyword>
<name>A0A1G2HP06_9BACT</name>
<sequence length="93" mass="10462">MQRIRGGFTKIKEEQVKLRQEIKEKTIGYILAAFGLVAGLAWNEAIKALISLIFPTPGNDVIIKFIYAVVVTVVIVVITVYLLKLTEKKEETK</sequence>
<dbReference type="EMBL" id="MHOO01000008">
    <property type="protein sequence ID" value="OGZ64165.1"/>
    <property type="molecule type" value="Genomic_DNA"/>
</dbReference>
<feature type="transmembrane region" description="Helical" evidence="1">
    <location>
        <begin position="26"/>
        <end position="42"/>
    </location>
</feature>
<dbReference type="Pfam" id="PF18898">
    <property type="entry name" value="DUF5654"/>
    <property type="match status" value="1"/>
</dbReference>
<keyword evidence="1" id="KW-1133">Transmembrane helix</keyword>
<dbReference type="STRING" id="1802202.A2730_03475"/>
<accession>A0A1G2HP06</accession>
<evidence type="ECO:0000313" key="2">
    <source>
        <dbReference type="EMBL" id="OGZ64165.1"/>
    </source>
</evidence>
<dbReference type="Proteomes" id="UP000176855">
    <property type="component" value="Unassembled WGS sequence"/>
</dbReference>